<proteinExistence type="predicted"/>
<reference evidence="1" key="1">
    <citation type="submission" date="2020-11" db="EMBL/GenBank/DDBJ databases">
        <authorList>
            <person name="Tran Van P."/>
        </authorList>
    </citation>
    <scope>NUCLEOTIDE SEQUENCE</scope>
</reference>
<sequence length="78" mass="8764">MADIVASTGSMIVVSNRLPFVLKRDPSTGDLERKARSLRSQQNLFWGWSQQHLFWGWSQQNLFWGSVPGKSLLGSLAS</sequence>
<evidence type="ECO:0000313" key="1">
    <source>
        <dbReference type="EMBL" id="CAD7454153.1"/>
    </source>
</evidence>
<organism evidence="1">
    <name type="scientific">Timema tahoe</name>
    <dbReference type="NCBI Taxonomy" id="61484"/>
    <lineage>
        <taxon>Eukaryota</taxon>
        <taxon>Metazoa</taxon>
        <taxon>Ecdysozoa</taxon>
        <taxon>Arthropoda</taxon>
        <taxon>Hexapoda</taxon>
        <taxon>Insecta</taxon>
        <taxon>Pterygota</taxon>
        <taxon>Neoptera</taxon>
        <taxon>Polyneoptera</taxon>
        <taxon>Phasmatodea</taxon>
        <taxon>Timematodea</taxon>
        <taxon>Timematoidea</taxon>
        <taxon>Timematidae</taxon>
        <taxon>Timema</taxon>
    </lineage>
</organism>
<dbReference type="AlphaFoldDB" id="A0A7R9IAQ6"/>
<dbReference type="EMBL" id="OE000523">
    <property type="protein sequence ID" value="CAD7454153.1"/>
    <property type="molecule type" value="Genomic_DNA"/>
</dbReference>
<protein>
    <submittedName>
        <fullName evidence="1">Uncharacterized protein</fullName>
    </submittedName>
</protein>
<gene>
    <name evidence="1" type="ORF">TTEB3V08_LOCUS2267</name>
</gene>
<name>A0A7R9IAQ6_9NEOP</name>
<accession>A0A7R9IAQ6</accession>